<dbReference type="InterPro" id="IPR023797">
    <property type="entry name" value="RNA3'_phos_cyclase_dom"/>
</dbReference>
<feature type="active site" description="Tele-AMP-histidine intermediate" evidence="5">
    <location>
        <position position="309"/>
    </location>
</feature>
<dbReference type="EC" id="6.5.1.4" evidence="5 6"/>
<dbReference type="EMBL" id="OUUY01000118">
    <property type="protein sequence ID" value="SPQ01737.1"/>
    <property type="molecule type" value="Genomic_DNA"/>
</dbReference>
<keyword evidence="5" id="KW-0963">Cytoplasm</keyword>
<evidence type="ECO:0000313" key="10">
    <source>
        <dbReference type="Proteomes" id="UP000245125"/>
    </source>
</evidence>
<dbReference type="CDD" id="cd00874">
    <property type="entry name" value="RNA_Cyclase_Class_II"/>
    <property type="match status" value="1"/>
</dbReference>
<comment type="similarity">
    <text evidence="1 5">Belongs to the RNA 3'-terminal cyclase family. Type 1 subfamily.</text>
</comment>
<comment type="subcellular location">
    <subcellularLocation>
        <location evidence="5">Cytoplasm</location>
    </subcellularLocation>
</comment>
<dbReference type="Proteomes" id="UP000245125">
    <property type="component" value="Unassembled WGS sequence"/>
</dbReference>
<evidence type="ECO:0000256" key="6">
    <source>
        <dbReference type="NCBIfam" id="TIGR03399"/>
    </source>
</evidence>
<comment type="catalytic activity">
    <reaction evidence="4 5">
        <text>a 3'-end 3'-phospho-ribonucleotide-RNA + ATP = a 3'-end 2',3'-cyclophospho-ribonucleotide-RNA + AMP + diphosphate</text>
        <dbReference type="Rhea" id="RHEA:23976"/>
        <dbReference type="Rhea" id="RHEA-COMP:10463"/>
        <dbReference type="Rhea" id="RHEA-COMP:10464"/>
        <dbReference type="ChEBI" id="CHEBI:30616"/>
        <dbReference type="ChEBI" id="CHEBI:33019"/>
        <dbReference type="ChEBI" id="CHEBI:83062"/>
        <dbReference type="ChEBI" id="CHEBI:83064"/>
        <dbReference type="ChEBI" id="CHEBI:456215"/>
        <dbReference type="EC" id="6.5.1.4"/>
    </reaction>
</comment>
<evidence type="ECO:0000259" key="8">
    <source>
        <dbReference type="Pfam" id="PF05189"/>
    </source>
</evidence>
<accession>A0A2U3QK12</accession>
<sequence length="341" mass="36983">MLEIDGSHGEGGGQILRTALSLSCLLKKPFRIFNIRTGRKRPGLMPQHLSCVRALILISNAKAHGDVIGSTELVFEPSDPKAGEYFFDIGTAGSTTLLLQAVLPTLIFQRDHSRITLTGGTHVPFSPSYHFVSDVFMPILAKLGITLHASILQYGFYPRGGGKISIEVSPSSKVKALTLVDKAEPLKMSGISVVSDLPLSIADRQKNAALEAIGRSGLTAEIETYKVTSYSPGTFLFLKARTQDCLAGFSSLGERGKRAETVGKEAAEELLNYDRTTACLDHYLSDQIVLYLANADSESSFTTSGITEHLLTNLWIIEKFLGIRYSIQGEKGHPGKVTIIP</sequence>
<dbReference type="InterPro" id="IPR000228">
    <property type="entry name" value="RNA3'_term_phos_cyc"/>
</dbReference>
<dbReference type="HAMAP" id="MF_00200">
    <property type="entry name" value="RTC"/>
    <property type="match status" value="1"/>
</dbReference>
<dbReference type="InterPro" id="IPR037136">
    <property type="entry name" value="RNA3'_phos_cyclase_dom_sf"/>
</dbReference>
<dbReference type="Pfam" id="PF05189">
    <property type="entry name" value="RTC_insert"/>
    <property type="match status" value="1"/>
</dbReference>
<evidence type="ECO:0000259" key="7">
    <source>
        <dbReference type="Pfam" id="PF01137"/>
    </source>
</evidence>
<keyword evidence="5" id="KW-0067">ATP-binding</keyword>
<keyword evidence="2 5" id="KW-0436">Ligase</keyword>
<dbReference type="GO" id="GO:0005524">
    <property type="term" value="F:ATP binding"/>
    <property type="evidence" value="ECO:0007669"/>
    <property type="project" value="UniProtKB-KW"/>
</dbReference>
<evidence type="ECO:0000313" key="9">
    <source>
        <dbReference type="EMBL" id="SPQ01737.1"/>
    </source>
</evidence>
<dbReference type="InterPro" id="IPR036553">
    <property type="entry name" value="RPTC_insert"/>
</dbReference>
<comment type="function">
    <text evidence="5">Catalyzes the conversion of 3'-phosphate to a 2',3'-cyclic phosphodiester at the end of RNA. The mechanism of action of the enzyme occurs in 3 steps: (A) adenylation of the enzyme by ATP; (B) transfer of adenylate to an RNA-N3'P to produce RNA-N3'PP5'A; (C) and attack of the adjacent 2'-hydroxyl on the 3'-phosphorus in the diester linkage to produce the cyclic end product. The biological role of this enzyme is unknown but it is likely to function in some aspects of cellular RNA processing.</text>
</comment>
<dbReference type="PANTHER" id="PTHR11096">
    <property type="entry name" value="RNA 3' TERMINAL PHOSPHATE CYCLASE"/>
    <property type="match status" value="1"/>
</dbReference>
<dbReference type="Gene3D" id="3.65.10.20">
    <property type="entry name" value="RNA 3'-terminal phosphate cyclase domain"/>
    <property type="match status" value="1"/>
</dbReference>
<dbReference type="GO" id="GO:0003963">
    <property type="term" value="F:RNA-3'-phosphate cyclase activity"/>
    <property type="evidence" value="ECO:0007669"/>
    <property type="project" value="UniProtKB-UniRule"/>
</dbReference>
<dbReference type="Pfam" id="PF01137">
    <property type="entry name" value="RTC"/>
    <property type="match status" value="1"/>
</dbReference>
<organism evidence="9 10">
    <name type="scientific">Candidatus Sulfobium mesophilum</name>
    <dbReference type="NCBI Taxonomy" id="2016548"/>
    <lineage>
        <taxon>Bacteria</taxon>
        <taxon>Pseudomonadati</taxon>
        <taxon>Nitrospirota</taxon>
        <taxon>Nitrospiria</taxon>
        <taxon>Nitrospirales</taxon>
        <taxon>Nitrospiraceae</taxon>
        <taxon>Candidatus Sulfobium</taxon>
    </lineage>
</organism>
<dbReference type="NCBIfam" id="TIGR03399">
    <property type="entry name" value="RNA_3prim_cycl"/>
    <property type="match status" value="1"/>
</dbReference>
<proteinExistence type="inferred from homology"/>
<dbReference type="SUPFAM" id="SSF52913">
    <property type="entry name" value="RNA 3'-terminal phosphate cyclase, RPTC, insert domain"/>
    <property type="match status" value="1"/>
</dbReference>
<dbReference type="GO" id="GO:0005737">
    <property type="term" value="C:cytoplasm"/>
    <property type="evidence" value="ECO:0007669"/>
    <property type="project" value="UniProtKB-SubCell"/>
</dbReference>
<feature type="binding site" evidence="5">
    <location>
        <position position="100"/>
    </location>
    <ligand>
        <name>ATP</name>
        <dbReference type="ChEBI" id="CHEBI:30616"/>
    </ligand>
</feature>
<evidence type="ECO:0000256" key="4">
    <source>
        <dbReference type="ARBA" id="ARBA00024481"/>
    </source>
</evidence>
<dbReference type="GO" id="GO:0006396">
    <property type="term" value="P:RNA processing"/>
    <property type="evidence" value="ECO:0007669"/>
    <property type="project" value="UniProtKB-UniRule"/>
</dbReference>
<feature type="domain" description="RNA 3'-terminal phosphate cyclase" evidence="7">
    <location>
        <begin position="9"/>
        <end position="327"/>
    </location>
</feature>
<keyword evidence="10" id="KW-1185">Reference proteome</keyword>
<evidence type="ECO:0000256" key="1">
    <source>
        <dbReference type="ARBA" id="ARBA00009206"/>
    </source>
</evidence>
<dbReference type="InterPro" id="IPR013791">
    <property type="entry name" value="RNA3'-term_phos_cycl_insert"/>
</dbReference>
<dbReference type="Gene3D" id="3.30.360.20">
    <property type="entry name" value="RNA 3'-terminal phosphate cyclase, insert domain"/>
    <property type="match status" value="1"/>
</dbReference>
<dbReference type="AlphaFoldDB" id="A0A2U3QK12"/>
<protein>
    <recommendedName>
        <fullName evidence="5 6">RNA 3'-terminal phosphate cyclase</fullName>
        <shortName evidence="5">RNA cyclase</shortName>
        <shortName evidence="5">RNA-3'-phosphate cyclase</shortName>
        <ecNumber evidence="5 6">6.5.1.4</ecNumber>
    </recommendedName>
</protein>
<evidence type="ECO:0000256" key="5">
    <source>
        <dbReference type="HAMAP-Rule" id="MF_00200"/>
    </source>
</evidence>
<dbReference type="PIRSF" id="PIRSF005378">
    <property type="entry name" value="RNA3'_term_phos_cycl_euk"/>
    <property type="match status" value="1"/>
</dbReference>
<dbReference type="PANTHER" id="PTHR11096:SF0">
    <property type="entry name" value="RNA 3'-TERMINAL PHOSPHATE CYCLASE"/>
    <property type="match status" value="1"/>
</dbReference>
<dbReference type="InterPro" id="IPR017770">
    <property type="entry name" value="RNA3'_term_phos_cyc_type_1"/>
</dbReference>
<feature type="binding site" evidence="5">
    <location>
        <begin position="283"/>
        <end position="287"/>
    </location>
    <ligand>
        <name>ATP</name>
        <dbReference type="ChEBI" id="CHEBI:30616"/>
    </ligand>
</feature>
<evidence type="ECO:0000256" key="2">
    <source>
        <dbReference type="ARBA" id="ARBA00022598"/>
    </source>
</evidence>
<feature type="domain" description="RNA 3'-terminal phosphate cyclase insert" evidence="8">
    <location>
        <begin position="184"/>
        <end position="273"/>
    </location>
</feature>
<reference evidence="10" key="1">
    <citation type="submission" date="2018-03" db="EMBL/GenBank/DDBJ databases">
        <authorList>
            <person name="Zecchin S."/>
        </authorList>
    </citation>
    <scope>NUCLEOTIDE SEQUENCE [LARGE SCALE GENOMIC DNA]</scope>
</reference>
<dbReference type="InterPro" id="IPR013792">
    <property type="entry name" value="RNA3'P_cycl/enolpyr_Trfase_a/b"/>
</dbReference>
<dbReference type="NCBIfam" id="NF003246">
    <property type="entry name" value="PRK04204.1-2"/>
    <property type="match status" value="1"/>
</dbReference>
<keyword evidence="3 5" id="KW-0547">Nucleotide-binding</keyword>
<dbReference type="SUPFAM" id="SSF55205">
    <property type="entry name" value="EPT/RTPC-like"/>
    <property type="match status" value="2"/>
</dbReference>
<evidence type="ECO:0000256" key="3">
    <source>
        <dbReference type="ARBA" id="ARBA00022741"/>
    </source>
</evidence>
<gene>
    <name evidence="5 9" type="primary">rtcA</name>
    <name evidence="9" type="ORF">NBG4_690015</name>
</gene>
<dbReference type="OrthoDB" id="9789235at2"/>
<name>A0A2U3QK12_9BACT</name>